<comment type="subunit">
    <text evidence="1">Interacts transiently with the RNA polymerase catalytic core formed by RpoA, RpoB, RpoC and RpoZ (2 alpha, 1 beta, 1 beta' and 1 omega subunit) to form the RNA polymerase holoenzyme that can initiate transcription.</text>
</comment>
<evidence type="ECO:0000259" key="2">
    <source>
        <dbReference type="Pfam" id="PF04542"/>
    </source>
</evidence>
<dbReference type="Gene3D" id="1.10.10.10">
    <property type="entry name" value="Winged helix-like DNA-binding domain superfamily/Winged helix DNA-binding domain"/>
    <property type="match status" value="1"/>
</dbReference>
<name>A0ABT9Z0J2_9BACI</name>
<protein>
    <submittedName>
        <fullName evidence="4">RNA polymerase sigma-70 factor (ECF subfamily)</fullName>
    </submittedName>
</protein>
<dbReference type="NCBIfam" id="NF007214">
    <property type="entry name" value="PRK09636.1"/>
    <property type="match status" value="1"/>
</dbReference>
<dbReference type="SUPFAM" id="SSF88659">
    <property type="entry name" value="Sigma3 and sigma4 domains of RNA polymerase sigma factors"/>
    <property type="match status" value="1"/>
</dbReference>
<comment type="caution">
    <text evidence="4">The sequence shown here is derived from an EMBL/GenBank/DDBJ whole genome shotgun (WGS) entry which is preliminary data.</text>
</comment>
<organism evidence="4 5">
    <name type="scientific">Metabacillus niabensis</name>
    <dbReference type="NCBI Taxonomy" id="324854"/>
    <lineage>
        <taxon>Bacteria</taxon>
        <taxon>Bacillati</taxon>
        <taxon>Bacillota</taxon>
        <taxon>Bacilli</taxon>
        <taxon>Bacillales</taxon>
        <taxon>Bacillaceae</taxon>
        <taxon>Metabacillus</taxon>
    </lineage>
</organism>
<dbReference type="Pfam" id="PF04542">
    <property type="entry name" value="Sigma70_r2"/>
    <property type="match status" value="1"/>
</dbReference>
<feature type="domain" description="RNA polymerase sigma-70 region 2" evidence="2">
    <location>
        <begin position="6"/>
        <end position="70"/>
    </location>
</feature>
<sequence>MELDTLYKTYQPFLFSIAYRMVGTVADAEDIVHDVFLNLKLDTDEIRDLKAYLAKVTTNRCLNFLTSARKRREMYTGPWLPEPRVNYTEQLLDKMITDETVSYAFLVLLDQLSPVERAVFVLREAFAYDYKDIAGILEKTEVNCRKIYSRAQRKIKNDQPVRLENTDQVEQIVKTFINASRTGDFAEFMTILTDDVVLVSDGGGKVRSAINPIANKERVFAFLEGISSKGSFLGELHLVMVNGQEGILQVRDGTPIKVICFALDARQLTIKRIFMITNPDKLKHIQVIK</sequence>
<dbReference type="InterPro" id="IPR014303">
    <property type="entry name" value="RNA_pol_sigma-70_ECF"/>
</dbReference>
<dbReference type="Proteomes" id="UP001232245">
    <property type="component" value="Unassembled WGS sequence"/>
</dbReference>
<dbReference type="Gene3D" id="3.10.450.50">
    <property type="match status" value="1"/>
</dbReference>
<evidence type="ECO:0000313" key="4">
    <source>
        <dbReference type="EMBL" id="MDQ0225778.1"/>
    </source>
</evidence>
<dbReference type="Gene3D" id="1.10.1740.10">
    <property type="match status" value="1"/>
</dbReference>
<accession>A0ABT9Z0J2</accession>
<evidence type="ECO:0000256" key="1">
    <source>
        <dbReference type="ARBA" id="ARBA00011344"/>
    </source>
</evidence>
<dbReference type="InterPro" id="IPR013325">
    <property type="entry name" value="RNA_pol_sigma_r2"/>
</dbReference>
<dbReference type="PANTHER" id="PTHR30173:SF36">
    <property type="entry name" value="ECF RNA POLYMERASE SIGMA FACTOR SIGJ"/>
    <property type="match status" value="1"/>
</dbReference>
<dbReference type="InterPro" id="IPR052704">
    <property type="entry name" value="ECF_Sigma-70_Domain"/>
</dbReference>
<keyword evidence="5" id="KW-1185">Reference proteome</keyword>
<dbReference type="InterPro" id="IPR013249">
    <property type="entry name" value="RNA_pol_sigma70_r4_t2"/>
</dbReference>
<dbReference type="InterPro" id="IPR007627">
    <property type="entry name" value="RNA_pol_sigma70_r2"/>
</dbReference>
<dbReference type="EMBL" id="JAUSTZ010000003">
    <property type="protein sequence ID" value="MDQ0225778.1"/>
    <property type="molecule type" value="Genomic_DNA"/>
</dbReference>
<dbReference type="Pfam" id="PF08281">
    <property type="entry name" value="Sigma70_r4_2"/>
    <property type="match status" value="1"/>
</dbReference>
<evidence type="ECO:0000259" key="3">
    <source>
        <dbReference type="Pfam" id="PF08281"/>
    </source>
</evidence>
<dbReference type="InterPro" id="IPR032710">
    <property type="entry name" value="NTF2-like_dom_sf"/>
</dbReference>
<dbReference type="NCBIfam" id="TIGR02957">
    <property type="entry name" value="SigX4"/>
    <property type="match status" value="1"/>
</dbReference>
<dbReference type="PANTHER" id="PTHR30173">
    <property type="entry name" value="SIGMA 19 FACTOR"/>
    <property type="match status" value="1"/>
</dbReference>
<dbReference type="InterPro" id="IPR036388">
    <property type="entry name" value="WH-like_DNA-bd_sf"/>
</dbReference>
<dbReference type="SUPFAM" id="SSF88946">
    <property type="entry name" value="Sigma2 domain of RNA polymerase sigma factors"/>
    <property type="match status" value="1"/>
</dbReference>
<dbReference type="InterPro" id="IPR013324">
    <property type="entry name" value="RNA_pol_sigma_r3/r4-like"/>
</dbReference>
<dbReference type="SUPFAM" id="SSF54427">
    <property type="entry name" value="NTF2-like"/>
    <property type="match status" value="1"/>
</dbReference>
<feature type="domain" description="RNA polymerase sigma factor 70 region 4 type 2" evidence="3">
    <location>
        <begin position="105"/>
        <end position="154"/>
    </location>
</feature>
<evidence type="ECO:0000313" key="5">
    <source>
        <dbReference type="Proteomes" id="UP001232245"/>
    </source>
</evidence>
<reference evidence="4 5" key="1">
    <citation type="submission" date="2023-07" db="EMBL/GenBank/DDBJ databases">
        <title>Genomic Encyclopedia of Type Strains, Phase IV (KMG-IV): sequencing the most valuable type-strain genomes for metagenomic binning, comparative biology and taxonomic classification.</title>
        <authorList>
            <person name="Goeker M."/>
        </authorList>
    </citation>
    <scope>NUCLEOTIDE SEQUENCE [LARGE SCALE GENOMIC DNA]</scope>
    <source>
        <strain evidence="4 5">DSM 17723</strain>
    </source>
</reference>
<dbReference type="NCBIfam" id="TIGR02937">
    <property type="entry name" value="sigma70-ECF"/>
    <property type="match status" value="1"/>
</dbReference>
<dbReference type="InterPro" id="IPR014284">
    <property type="entry name" value="RNA_pol_sigma-70_dom"/>
</dbReference>
<gene>
    <name evidence="4" type="ORF">J2S02_002122</name>
</gene>
<dbReference type="RefSeq" id="WP_307190663.1">
    <property type="nucleotide sequence ID" value="NZ_JAUSTZ010000003.1"/>
</dbReference>
<proteinExistence type="predicted"/>